<comment type="caution">
    <text evidence="2">The sequence shown here is derived from an EMBL/GenBank/DDBJ whole genome shotgun (WGS) entry which is preliminary data.</text>
</comment>
<evidence type="ECO:0000256" key="1">
    <source>
        <dbReference type="SAM" id="MobiDB-lite"/>
    </source>
</evidence>
<dbReference type="Proteomes" id="UP000242146">
    <property type="component" value="Unassembled WGS sequence"/>
</dbReference>
<dbReference type="EMBL" id="MCGT01000002">
    <property type="protein sequence ID" value="ORX61908.1"/>
    <property type="molecule type" value="Genomic_DNA"/>
</dbReference>
<protein>
    <submittedName>
        <fullName evidence="2">Uncharacterized protein</fullName>
    </submittedName>
</protein>
<organism evidence="2 3">
    <name type="scientific">Hesseltinella vesiculosa</name>
    <dbReference type="NCBI Taxonomy" id="101127"/>
    <lineage>
        <taxon>Eukaryota</taxon>
        <taxon>Fungi</taxon>
        <taxon>Fungi incertae sedis</taxon>
        <taxon>Mucoromycota</taxon>
        <taxon>Mucoromycotina</taxon>
        <taxon>Mucoromycetes</taxon>
        <taxon>Mucorales</taxon>
        <taxon>Cunninghamellaceae</taxon>
        <taxon>Hesseltinella</taxon>
    </lineage>
</organism>
<sequence length="111" mass="12065">MNSRRSSNSSCSSNSSSSSVPPSSATSRRLSLVSIAPYPELQTSPIQSQAPHELALPLPTPGWCQELPNWCQEQALDNVACLPENEHVDPFCLDTLSHADLSSLFGYYTNL</sequence>
<dbReference type="AlphaFoldDB" id="A0A1X2GWC1"/>
<reference evidence="2 3" key="1">
    <citation type="submission" date="2016-07" db="EMBL/GenBank/DDBJ databases">
        <title>Pervasive Adenine N6-methylation of Active Genes in Fungi.</title>
        <authorList>
            <consortium name="DOE Joint Genome Institute"/>
            <person name="Mondo S.J."/>
            <person name="Dannebaum R.O."/>
            <person name="Kuo R.C."/>
            <person name="Labutti K."/>
            <person name="Haridas S."/>
            <person name="Kuo A."/>
            <person name="Salamov A."/>
            <person name="Ahrendt S.R."/>
            <person name="Lipzen A."/>
            <person name="Sullivan W."/>
            <person name="Andreopoulos W.B."/>
            <person name="Clum A."/>
            <person name="Lindquist E."/>
            <person name="Daum C."/>
            <person name="Ramamoorthy G.K."/>
            <person name="Gryganskyi A."/>
            <person name="Culley D."/>
            <person name="Magnuson J.K."/>
            <person name="James T.Y."/>
            <person name="O'Malley M.A."/>
            <person name="Stajich J.E."/>
            <person name="Spatafora J.W."/>
            <person name="Visel A."/>
            <person name="Grigoriev I.V."/>
        </authorList>
    </citation>
    <scope>NUCLEOTIDE SEQUENCE [LARGE SCALE GENOMIC DNA]</scope>
    <source>
        <strain evidence="2 3">NRRL 3301</strain>
    </source>
</reference>
<evidence type="ECO:0000313" key="3">
    <source>
        <dbReference type="Proteomes" id="UP000242146"/>
    </source>
</evidence>
<name>A0A1X2GWC1_9FUNG</name>
<feature type="region of interest" description="Disordered" evidence="1">
    <location>
        <begin position="1"/>
        <end position="27"/>
    </location>
</feature>
<accession>A0A1X2GWC1</accession>
<proteinExistence type="predicted"/>
<gene>
    <name evidence="2" type="ORF">DM01DRAFT_1331382</name>
</gene>
<evidence type="ECO:0000313" key="2">
    <source>
        <dbReference type="EMBL" id="ORX61908.1"/>
    </source>
</evidence>
<keyword evidence="3" id="KW-1185">Reference proteome</keyword>